<dbReference type="PANTHER" id="PTHR30582">
    <property type="entry name" value="L,D-TRANSPEPTIDASE"/>
    <property type="match status" value="1"/>
</dbReference>
<comment type="pathway">
    <text evidence="1 7">Cell wall biogenesis; peptidoglycan biosynthesis.</text>
</comment>
<evidence type="ECO:0000256" key="2">
    <source>
        <dbReference type="ARBA" id="ARBA00005992"/>
    </source>
</evidence>
<dbReference type="EMBL" id="CP071448">
    <property type="protein sequence ID" value="QSW90016.1"/>
    <property type="molecule type" value="Genomic_DNA"/>
</dbReference>
<feature type="domain" description="L,D-TPase catalytic" evidence="9">
    <location>
        <begin position="122"/>
        <end position="244"/>
    </location>
</feature>
<gene>
    <name evidence="10" type="ORF">J0383_04150</name>
</gene>
<keyword evidence="5 7" id="KW-0573">Peptidoglycan synthesis</keyword>
<evidence type="ECO:0000256" key="5">
    <source>
        <dbReference type="ARBA" id="ARBA00022984"/>
    </source>
</evidence>
<dbReference type="PROSITE" id="PS52029">
    <property type="entry name" value="LD_TPASE"/>
    <property type="match status" value="1"/>
</dbReference>
<evidence type="ECO:0000256" key="8">
    <source>
        <dbReference type="SAM" id="SignalP"/>
    </source>
</evidence>
<feature type="active site" description="Proton donor/acceptor" evidence="7">
    <location>
        <position position="195"/>
    </location>
</feature>
<dbReference type="InterPro" id="IPR050979">
    <property type="entry name" value="LD-transpeptidase"/>
</dbReference>
<proteinExistence type="inferred from homology"/>
<dbReference type="CDD" id="cd16913">
    <property type="entry name" value="YkuD_like"/>
    <property type="match status" value="1"/>
</dbReference>
<evidence type="ECO:0000256" key="3">
    <source>
        <dbReference type="ARBA" id="ARBA00022679"/>
    </source>
</evidence>
<dbReference type="Pfam" id="PF03734">
    <property type="entry name" value="YkuD"/>
    <property type="match status" value="1"/>
</dbReference>
<evidence type="ECO:0000256" key="6">
    <source>
        <dbReference type="ARBA" id="ARBA00023316"/>
    </source>
</evidence>
<feature type="chain" id="PRO_5046366129" evidence="8">
    <location>
        <begin position="26"/>
        <end position="299"/>
    </location>
</feature>
<feature type="active site" description="Nucleophile" evidence="7">
    <location>
        <position position="208"/>
    </location>
</feature>
<evidence type="ECO:0000256" key="7">
    <source>
        <dbReference type="PROSITE-ProRule" id="PRU01373"/>
    </source>
</evidence>
<sequence>MKKLYYTANALLILMLVLVVSCKKSDTINLTENTAEKEKPKKTIEYKKPESSVSYQFTKVKDWLKANEADSTKMDIVSAINRADKTNLKKLDSVVIPSDFSGDLVYYLPFPLHVSALEEVSKIIIFSYPTQTFAAYENGELVRTGPTNMGRKKDPTPTGLFFTNWKAEKTTSTFNDEWELKWNFNIENKKGVGFHEYDLPGYPASHSCLRLLEKDAKYLYKFADEWVLKDKENVKVKGTPVVVFGSYNFDGPKPWLQLASDPKALKISESDVEKEVKPFLQEILENQTVRDTEQKTTSL</sequence>
<feature type="signal peptide" evidence="8">
    <location>
        <begin position="1"/>
        <end position="25"/>
    </location>
</feature>
<keyword evidence="4 7" id="KW-0133">Cell shape</keyword>
<evidence type="ECO:0000256" key="1">
    <source>
        <dbReference type="ARBA" id="ARBA00004752"/>
    </source>
</evidence>
<dbReference type="InterPro" id="IPR038063">
    <property type="entry name" value="Transpep_catalytic_dom"/>
</dbReference>
<keyword evidence="8" id="KW-0732">Signal</keyword>
<dbReference type="Proteomes" id="UP000663440">
    <property type="component" value="Chromosome"/>
</dbReference>
<dbReference type="PANTHER" id="PTHR30582:SF2">
    <property type="entry name" value="L,D-TRANSPEPTIDASE YCIB-RELATED"/>
    <property type="match status" value="1"/>
</dbReference>
<dbReference type="SUPFAM" id="SSF141523">
    <property type="entry name" value="L,D-transpeptidase catalytic domain-like"/>
    <property type="match status" value="1"/>
</dbReference>
<dbReference type="InterPro" id="IPR005490">
    <property type="entry name" value="LD_TPept_cat_dom"/>
</dbReference>
<accession>A0ABX7QHF2</accession>
<dbReference type="RefSeq" id="WP_207297190.1">
    <property type="nucleotide sequence ID" value="NZ_CP071448.1"/>
</dbReference>
<reference evidence="10 11" key="1">
    <citation type="submission" date="2021-03" db="EMBL/GenBank/DDBJ databases">
        <title>Flavobacterium kribbensis sp. nov, an endophytic bacteria, isolated from soybean.</title>
        <authorList>
            <person name="Lee J."/>
            <person name="Seo J."/>
        </authorList>
    </citation>
    <scope>NUCLEOTIDE SEQUENCE [LARGE SCALE GENOMIC DNA]</scope>
    <source>
        <strain evidence="10 11">BB8</strain>
    </source>
</reference>
<keyword evidence="6 7" id="KW-0961">Cell wall biogenesis/degradation</keyword>
<dbReference type="Gene3D" id="2.40.440.10">
    <property type="entry name" value="L,D-transpeptidase catalytic domain-like"/>
    <property type="match status" value="1"/>
</dbReference>
<organism evidence="10 11">
    <name type="scientific">Flavobacterium endoglycinae</name>
    <dbReference type="NCBI Taxonomy" id="2816357"/>
    <lineage>
        <taxon>Bacteria</taxon>
        <taxon>Pseudomonadati</taxon>
        <taxon>Bacteroidota</taxon>
        <taxon>Flavobacteriia</taxon>
        <taxon>Flavobacteriales</taxon>
        <taxon>Flavobacteriaceae</taxon>
        <taxon>Flavobacterium</taxon>
    </lineage>
</organism>
<dbReference type="PROSITE" id="PS51257">
    <property type="entry name" value="PROKAR_LIPOPROTEIN"/>
    <property type="match status" value="1"/>
</dbReference>
<evidence type="ECO:0000313" key="10">
    <source>
        <dbReference type="EMBL" id="QSW90016.1"/>
    </source>
</evidence>
<keyword evidence="3" id="KW-0808">Transferase</keyword>
<comment type="similarity">
    <text evidence="2">Belongs to the YkuD family.</text>
</comment>
<protein>
    <submittedName>
        <fullName evidence="10">L,D-transpeptidase</fullName>
    </submittedName>
</protein>
<evidence type="ECO:0000313" key="11">
    <source>
        <dbReference type="Proteomes" id="UP000663440"/>
    </source>
</evidence>
<evidence type="ECO:0000259" key="9">
    <source>
        <dbReference type="PROSITE" id="PS52029"/>
    </source>
</evidence>
<keyword evidence="11" id="KW-1185">Reference proteome</keyword>
<evidence type="ECO:0000256" key="4">
    <source>
        <dbReference type="ARBA" id="ARBA00022960"/>
    </source>
</evidence>
<name>A0ABX7QHF2_9FLAO</name>